<protein>
    <submittedName>
        <fullName evidence="2">Uncharacterized protein</fullName>
    </submittedName>
</protein>
<dbReference type="Proteomes" id="UP000266861">
    <property type="component" value="Unassembled WGS sequence"/>
</dbReference>
<organism evidence="2 3">
    <name type="scientific">Diversispora epigaea</name>
    <dbReference type="NCBI Taxonomy" id="1348612"/>
    <lineage>
        <taxon>Eukaryota</taxon>
        <taxon>Fungi</taxon>
        <taxon>Fungi incertae sedis</taxon>
        <taxon>Mucoromycota</taxon>
        <taxon>Glomeromycotina</taxon>
        <taxon>Glomeromycetes</taxon>
        <taxon>Diversisporales</taxon>
        <taxon>Diversisporaceae</taxon>
        <taxon>Diversispora</taxon>
    </lineage>
</organism>
<name>A0A397J8N7_9GLOM</name>
<keyword evidence="1" id="KW-0732">Signal</keyword>
<sequence>MYSKFTTHAILFIFLLVNRISALYFTQDCTGVTGHTHFFIDETGRNLINITAFNENKDNEGKTIDWLNIQMIGRIHIFERTDKWLEDLDVNNALFSSLYNYKWINGYYFDIIYDKIPYASQNPFSEYVVYDPSALKSGTELSIFHEFGFYCHVDDSNFLTCKKCQQRNDNLVAP</sequence>
<proteinExistence type="predicted"/>
<dbReference type="AlphaFoldDB" id="A0A397J8N7"/>
<evidence type="ECO:0000313" key="3">
    <source>
        <dbReference type="Proteomes" id="UP000266861"/>
    </source>
</evidence>
<reference evidence="2 3" key="1">
    <citation type="submission" date="2018-08" db="EMBL/GenBank/DDBJ databases">
        <title>Genome and evolution of the arbuscular mycorrhizal fungus Diversispora epigaea (formerly Glomus versiforme) and its bacterial endosymbionts.</title>
        <authorList>
            <person name="Sun X."/>
            <person name="Fei Z."/>
            <person name="Harrison M."/>
        </authorList>
    </citation>
    <scope>NUCLEOTIDE SEQUENCE [LARGE SCALE GENOMIC DNA]</scope>
    <source>
        <strain evidence="2 3">IT104</strain>
    </source>
</reference>
<comment type="caution">
    <text evidence="2">The sequence shown here is derived from an EMBL/GenBank/DDBJ whole genome shotgun (WGS) entry which is preliminary data.</text>
</comment>
<keyword evidence="3" id="KW-1185">Reference proteome</keyword>
<feature type="chain" id="PRO_5017431036" evidence="1">
    <location>
        <begin position="23"/>
        <end position="174"/>
    </location>
</feature>
<dbReference type="EMBL" id="PQFF01000083">
    <property type="protein sequence ID" value="RHZ83867.1"/>
    <property type="molecule type" value="Genomic_DNA"/>
</dbReference>
<accession>A0A397J8N7</accession>
<evidence type="ECO:0000256" key="1">
    <source>
        <dbReference type="SAM" id="SignalP"/>
    </source>
</evidence>
<feature type="signal peptide" evidence="1">
    <location>
        <begin position="1"/>
        <end position="22"/>
    </location>
</feature>
<evidence type="ECO:0000313" key="2">
    <source>
        <dbReference type="EMBL" id="RHZ83867.1"/>
    </source>
</evidence>
<gene>
    <name evidence="2" type="ORF">Glove_87g188</name>
</gene>